<dbReference type="PROSITE" id="PS50082">
    <property type="entry name" value="WD_REPEATS_2"/>
    <property type="match status" value="4"/>
</dbReference>
<evidence type="ECO:0000313" key="6">
    <source>
        <dbReference type="EMBL" id="ORX37162.1"/>
    </source>
</evidence>
<dbReference type="OrthoDB" id="19711at2759"/>
<dbReference type="InterPro" id="IPR015943">
    <property type="entry name" value="WD40/YVTN_repeat-like_dom_sf"/>
</dbReference>
<evidence type="ECO:0000259" key="5">
    <source>
        <dbReference type="PROSITE" id="PS50181"/>
    </source>
</evidence>
<gene>
    <name evidence="6" type="ORF">BD324DRAFT_625029</name>
</gene>
<evidence type="ECO:0000256" key="3">
    <source>
        <dbReference type="PROSITE-ProRule" id="PRU00221"/>
    </source>
</evidence>
<dbReference type="Gene3D" id="1.20.1280.50">
    <property type="match status" value="1"/>
</dbReference>
<feature type="compositionally biased region" description="Low complexity" evidence="4">
    <location>
        <begin position="1"/>
        <end position="10"/>
    </location>
</feature>
<reference evidence="6 7" key="1">
    <citation type="submission" date="2017-03" db="EMBL/GenBank/DDBJ databases">
        <title>Widespread Adenine N6-methylation of Active Genes in Fungi.</title>
        <authorList>
            <consortium name="DOE Joint Genome Institute"/>
            <person name="Mondo S.J."/>
            <person name="Dannebaum R.O."/>
            <person name="Kuo R.C."/>
            <person name="Louie K.B."/>
            <person name="Bewick A.J."/>
            <person name="Labutti K."/>
            <person name="Haridas S."/>
            <person name="Kuo A."/>
            <person name="Salamov A."/>
            <person name="Ahrendt S.R."/>
            <person name="Lau R."/>
            <person name="Bowen B.P."/>
            <person name="Lipzen A."/>
            <person name="Sullivan W."/>
            <person name="Andreopoulos W.B."/>
            <person name="Clum A."/>
            <person name="Lindquist E."/>
            <person name="Daum C."/>
            <person name="Northen T.R."/>
            <person name="Ramamoorthy G."/>
            <person name="Schmitz R.J."/>
            <person name="Gryganskyi A."/>
            <person name="Culley D."/>
            <person name="Magnuson J."/>
            <person name="James T.Y."/>
            <person name="O'Malley M.A."/>
            <person name="Stajich J.E."/>
            <person name="Spatafora J.W."/>
            <person name="Visel A."/>
            <person name="Grigoriev I.V."/>
        </authorList>
    </citation>
    <scope>NUCLEOTIDE SEQUENCE [LARGE SCALE GENOMIC DNA]</scope>
    <source>
        <strain evidence="6 7">NRRL Y-17943</strain>
    </source>
</reference>
<dbReference type="PROSITE" id="PS00678">
    <property type="entry name" value="WD_REPEATS_1"/>
    <property type="match status" value="2"/>
</dbReference>
<dbReference type="SMART" id="SM00320">
    <property type="entry name" value="WD40"/>
    <property type="match status" value="6"/>
</dbReference>
<dbReference type="RefSeq" id="XP_021871200.1">
    <property type="nucleotide sequence ID" value="XM_022015755.1"/>
</dbReference>
<dbReference type="FunCoup" id="A0A1Y1UGL1">
    <property type="interactions" value="115"/>
</dbReference>
<feature type="compositionally biased region" description="Low complexity" evidence="4">
    <location>
        <begin position="68"/>
        <end position="77"/>
    </location>
</feature>
<evidence type="ECO:0000313" key="7">
    <source>
        <dbReference type="Proteomes" id="UP000193218"/>
    </source>
</evidence>
<dbReference type="EMBL" id="NBSH01000006">
    <property type="protein sequence ID" value="ORX37162.1"/>
    <property type="molecule type" value="Genomic_DNA"/>
</dbReference>
<evidence type="ECO:0000256" key="2">
    <source>
        <dbReference type="ARBA" id="ARBA00022737"/>
    </source>
</evidence>
<dbReference type="InterPro" id="IPR019775">
    <property type="entry name" value="WD40_repeat_CS"/>
</dbReference>
<dbReference type="InterPro" id="IPR020472">
    <property type="entry name" value="WD40_PAC1"/>
</dbReference>
<feature type="repeat" description="WD" evidence="3">
    <location>
        <begin position="346"/>
        <end position="391"/>
    </location>
</feature>
<comment type="caution">
    <text evidence="6">The sequence shown here is derived from an EMBL/GenBank/DDBJ whole genome shotgun (WGS) entry which is preliminary data.</text>
</comment>
<feature type="repeat" description="WD" evidence="3">
    <location>
        <begin position="451"/>
        <end position="494"/>
    </location>
</feature>
<dbReference type="SUPFAM" id="SSF81383">
    <property type="entry name" value="F-box domain"/>
    <property type="match status" value="1"/>
</dbReference>
<dbReference type="InterPro" id="IPR036322">
    <property type="entry name" value="WD40_repeat_dom_sf"/>
</dbReference>
<dbReference type="InterPro" id="IPR036047">
    <property type="entry name" value="F-box-like_dom_sf"/>
</dbReference>
<dbReference type="Pfam" id="PF00400">
    <property type="entry name" value="WD40"/>
    <property type="match status" value="3"/>
</dbReference>
<keyword evidence="1 3" id="KW-0853">WD repeat</keyword>
<dbReference type="InterPro" id="IPR001680">
    <property type="entry name" value="WD40_rpt"/>
</dbReference>
<dbReference type="PROSITE" id="PS50294">
    <property type="entry name" value="WD_REPEATS_REGION"/>
    <property type="match status" value="2"/>
</dbReference>
<feature type="repeat" description="WD" evidence="3">
    <location>
        <begin position="299"/>
        <end position="330"/>
    </location>
</feature>
<evidence type="ECO:0000256" key="4">
    <source>
        <dbReference type="SAM" id="MobiDB-lite"/>
    </source>
</evidence>
<dbReference type="GeneID" id="33557564"/>
<proteinExistence type="predicted"/>
<accession>A0A1Y1UGL1</accession>
<feature type="region of interest" description="Disordered" evidence="4">
    <location>
        <begin position="47"/>
        <end position="86"/>
    </location>
</feature>
<feature type="compositionally biased region" description="Polar residues" evidence="4">
    <location>
        <begin position="215"/>
        <end position="229"/>
    </location>
</feature>
<dbReference type="PROSITE" id="PS50181">
    <property type="entry name" value="FBOX"/>
    <property type="match status" value="1"/>
</dbReference>
<evidence type="ECO:0000256" key="1">
    <source>
        <dbReference type="ARBA" id="ARBA00022574"/>
    </source>
</evidence>
<dbReference type="STRING" id="4999.A0A1Y1UGL1"/>
<sequence>MDSGGSSSSSTASQVRSKYGQPVTSSPRTLESNRRRLVGLFSSFSIGSSLDQSPSGQSQKSDDVIPAGQSESDSQQSGGSGTTLINKPWSWFHTATTSDKPMGESSRSATVRDSAVIVGTGHPSTDPSSPSRLLALPDEILVHILLHLDSSASELLNISLVCRHLHSLSKAPVLWYDLYTRSGFSLTPHALDHVAAVLDPPNGYWERDRWIRASSSPHNSADWSHTDTSAGKPLTLRRRLTDSPKFSPSPRKRREQTFAPSDELEIHYPTLFRSRLALQRQLHDSLTHIPSGLPHQHTLSSHTNAVYCLHLSLPYLFTGSRDRTMQLWRLPDPSSYDLPVLILSVDPAHGGSVLTMAFEPWEDRSGGLLVTGSSDQTAGVWTVDFGSTMGAVHDASVGEKRMASISRIATLRGCSRGVLGVALSKTKIVLSTKDPELLVYDRSSYNFLCKLQGHEKPINSLAINPWPGLEQVVSVSSDGHLIIWDLSTMKELRRGAGDGRGLACVAWEGRYILVGGNDRLVSLYDAGDASLIRTFEGNRDLVRAVSLDLSTGLVVSGGYDGSVRIWDLHSGSLIRNLTAGRAQDLVFAVKTHIGKVLFANREGVIQIVTYGSGLPYRDHFAS</sequence>
<dbReference type="SMART" id="SM00256">
    <property type="entry name" value="FBOX"/>
    <property type="match status" value="1"/>
</dbReference>
<name>A0A1Y1UGL1_9TREE</name>
<protein>
    <submittedName>
        <fullName evidence="6">WD40-repeat-containing domain protein</fullName>
    </submittedName>
</protein>
<feature type="region of interest" description="Disordered" evidence="4">
    <location>
        <begin position="1"/>
        <end position="34"/>
    </location>
</feature>
<feature type="repeat" description="WD" evidence="3">
    <location>
        <begin position="535"/>
        <end position="576"/>
    </location>
</feature>
<dbReference type="PRINTS" id="PR00320">
    <property type="entry name" value="GPROTEINBRPT"/>
</dbReference>
<keyword evidence="7" id="KW-1185">Reference proteome</keyword>
<feature type="compositionally biased region" description="Polar residues" evidence="4">
    <location>
        <begin position="11"/>
        <end position="30"/>
    </location>
</feature>
<dbReference type="InterPro" id="IPR001810">
    <property type="entry name" value="F-box_dom"/>
</dbReference>
<feature type="region of interest" description="Disordered" evidence="4">
    <location>
        <begin position="215"/>
        <end position="256"/>
    </location>
</feature>
<dbReference type="Gene3D" id="2.130.10.10">
    <property type="entry name" value="YVTN repeat-like/Quinoprotein amine dehydrogenase"/>
    <property type="match status" value="2"/>
</dbReference>
<dbReference type="AlphaFoldDB" id="A0A1Y1UGL1"/>
<dbReference type="PANTHER" id="PTHR19848:SF8">
    <property type="entry name" value="F-BOX AND WD REPEAT DOMAIN CONTAINING 7"/>
    <property type="match status" value="1"/>
</dbReference>
<keyword evidence="2" id="KW-0677">Repeat</keyword>
<feature type="domain" description="F-box" evidence="5">
    <location>
        <begin position="130"/>
        <end position="178"/>
    </location>
</feature>
<dbReference type="Proteomes" id="UP000193218">
    <property type="component" value="Unassembled WGS sequence"/>
</dbReference>
<dbReference type="InParanoid" id="A0A1Y1UGL1"/>
<dbReference type="SUPFAM" id="SSF50978">
    <property type="entry name" value="WD40 repeat-like"/>
    <property type="match status" value="1"/>
</dbReference>
<dbReference type="PANTHER" id="PTHR19848">
    <property type="entry name" value="WD40 REPEAT PROTEIN"/>
    <property type="match status" value="1"/>
</dbReference>
<organism evidence="6 7">
    <name type="scientific">Kockovaella imperatae</name>
    <dbReference type="NCBI Taxonomy" id="4999"/>
    <lineage>
        <taxon>Eukaryota</taxon>
        <taxon>Fungi</taxon>
        <taxon>Dikarya</taxon>
        <taxon>Basidiomycota</taxon>
        <taxon>Agaricomycotina</taxon>
        <taxon>Tremellomycetes</taxon>
        <taxon>Tremellales</taxon>
        <taxon>Cuniculitremaceae</taxon>
        <taxon>Kockovaella</taxon>
    </lineage>
</organism>
<dbReference type="Pfam" id="PF12937">
    <property type="entry name" value="F-box-like"/>
    <property type="match status" value="1"/>
</dbReference>